<protein>
    <submittedName>
        <fullName evidence="2">Uncharacterized protein</fullName>
    </submittedName>
</protein>
<name>A0ABD3DH97_9LAMI</name>
<dbReference type="EMBL" id="JAVIJP010000017">
    <property type="protein sequence ID" value="KAL3640316.1"/>
    <property type="molecule type" value="Genomic_DNA"/>
</dbReference>
<organism evidence="2 3">
    <name type="scientific">Castilleja foliolosa</name>
    <dbReference type="NCBI Taxonomy" id="1961234"/>
    <lineage>
        <taxon>Eukaryota</taxon>
        <taxon>Viridiplantae</taxon>
        <taxon>Streptophyta</taxon>
        <taxon>Embryophyta</taxon>
        <taxon>Tracheophyta</taxon>
        <taxon>Spermatophyta</taxon>
        <taxon>Magnoliopsida</taxon>
        <taxon>eudicotyledons</taxon>
        <taxon>Gunneridae</taxon>
        <taxon>Pentapetalae</taxon>
        <taxon>asterids</taxon>
        <taxon>lamiids</taxon>
        <taxon>Lamiales</taxon>
        <taxon>Orobanchaceae</taxon>
        <taxon>Pedicularideae</taxon>
        <taxon>Castillejinae</taxon>
        <taxon>Castilleja</taxon>
    </lineage>
</organism>
<accession>A0ABD3DH97</accession>
<gene>
    <name evidence="2" type="ORF">CASFOL_015284</name>
</gene>
<evidence type="ECO:0000256" key="1">
    <source>
        <dbReference type="SAM" id="Phobius"/>
    </source>
</evidence>
<dbReference type="Proteomes" id="UP001632038">
    <property type="component" value="Unassembled WGS sequence"/>
</dbReference>
<keyword evidence="3" id="KW-1185">Reference proteome</keyword>
<sequence>MYVPNEIRGGIMSLSLMPGSAAILFFSSPARGYYQIIGNSTTIFFAALGLFSAAGCMYLLKKWGKQLHHSRHHL</sequence>
<reference evidence="3" key="1">
    <citation type="journal article" date="2024" name="IScience">
        <title>Strigolactones Initiate the Formation of Haustorium-like Structures in Castilleja.</title>
        <authorList>
            <person name="Buerger M."/>
            <person name="Peterson D."/>
            <person name="Chory J."/>
        </authorList>
    </citation>
    <scope>NUCLEOTIDE SEQUENCE [LARGE SCALE GENOMIC DNA]</scope>
</reference>
<keyword evidence="1" id="KW-1133">Transmembrane helix</keyword>
<evidence type="ECO:0000313" key="2">
    <source>
        <dbReference type="EMBL" id="KAL3640316.1"/>
    </source>
</evidence>
<dbReference type="AlphaFoldDB" id="A0ABD3DH97"/>
<comment type="caution">
    <text evidence="2">The sequence shown here is derived from an EMBL/GenBank/DDBJ whole genome shotgun (WGS) entry which is preliminary data.</text>
</comment>
<feature type="transmembrane region" description="Helical" evidence="1">
    <location>
        <begin position="42"/>
        <end position="60"/>
    </location>
</feature>
<proteinExistence type="predicted"/>
<keyword evidence="1" id="KW-0812">Transmembrane</keyword>
<evidence type="ECO:0000313" key="3">
    <source>
        <dbReference type="Proteomes" id="UP001632038"/>
    </source>
</evidence>
<keyword evidence="1" id="KW-0472">Membrane</keyword>